<evidence type="ECO:0000259" key="1">
    <source>
        <dbReference type="PROSITE" id="PS50109"/>
    </source>
</evidence>
<proteinExistence type="predicted"/>
<dbReference type="Gene3D" id="3.30.565.10">
    <property type="entry name" value="Histidine kinase-like ATPase, C-terminal domain"/>
    <property type="match status" value="1"/>
</dbReference>
<dbReference type="InterPro" id="IPR003594">
    <property type="entry name" value="HATPase_dom"/>
</dbReference>
<protein>
    <recommendedName>
        <fullName evidence="1">Histidine kinase domain-containing protein</fullName>
    </recommendedName>
</protein>
<dbReference type="InterPro" id="IPR036890">
    <property type="entry name" value="HATPase_C_sf"/>
</dbReference>
<organism evidence="2">
    <name type="scientific">bioreactor metagenome</name>
    <dbReference type="NCBI Taxonomy" id="1076179"/>
    <lineage>
        <taxon>unclassified sequences</taxon>
        <taxon>metagenomes</taxon>
        <taxon>ecological metagenomes</taxon>
    </lineage>
</organism>
<dbReference type="InterPro" id="IPR005467">
    <property type="entry name" value="His_kinase_dom"/>
</dbReference>
<sequence>MREIALHILDLIQNSIAASSKKVFLDVNEDEEGYFVFRICDNGKGMSDELLQKIRDPFVTTRLTRDIGLGIPFIAMSTEQSGGHLTIRSKEGVGTTIEAAFLRDHLDRPPLGDLAATIRVILATNPDLQFIVRYRYGNNCFEFDSLAVKKMLGEEIDFSFPEVYLWLDAYLKQEISKVRNEQEAT</sequence>
<dbReference type="EMBL" id="VSSQ01030511">
    <property type="protein sequence ID" value="MPM81063.1"/>
    <property type="molecule type" value="Genomic_DNA"/>
</dbReference>
<gene>
    <name evidence="2" type="ORF">SDC9_128115</name>
</gene>
<name>A0A645CW07_9ZZZZ</name>
<dbReference type="PROSITE" id="PS50109">
    <property type="entry name" value="HIS_KIN"/>
    <property type="match status" value="1"/>
</dbReference>
<evidence type="ECO:0000313" key="2">
    <source>
        <dbReference type="EMBL" id="MPM81063.1"/>
    </source>
</evidence>
<dbReference type="PANTHER" id="PTHR43065">
    <property type="entry name" value="SENSOR HISTIDINE KINASE"/>
    <property type="match status" value="1"/>
</dbReference>
<dbReference type="SUPFAM" id="SSF55874">
    <property type="entry name" value="ATPase domain of HSP90 chaperone/DNA topoisomerase II/histidine kinase"/>
    <property type="match status" value="1"/>
</dbReference>
<accession>A0A645CW07</accession>
<dbReference type="SMART" id="SM00387">
    <property type="entry name" value="HATPase_c"/>
    <property type="match status" value="1"/>
</dbReference>
<dbReference type="AlphaFoldDB" id="A0A645CW07"/>
<feature type="domain" description="Histidine kinase" evidence="1">
    <location>
        <begin position="1"/>
        <end position="105"/>
    </location>
</feature>
<reference evidence="2" key="1">
    <citation type="submission" date="2019-08" db="EMBL/GenBank/DDBJ databases">
        <authorList>
            <person name="Kucharzyk K."/>
            <person name="Murdoch R.W."/>
            <person name="Higgins S."/>
            <person name="Loffler F."/>
        </authorList>
    </citation>
    <scope>NUCLEOTIDE SEQUENCE</scope>
</reference>
<dbReference type="Pfam" id="PF02518">
    <property type="entry name" value="HATPase_c"/>
    <property type="match status" value="1"/>
</dbReference>
<comment type="caution">
    <text evidence="2">The sequence shown here is derived from an EMBL/GenBank/DDBJ whole genome shotgun (WGS) entry which is preliminary data.</text>
</comment>